<dbReference type="InterPro" id="IPR050570">
    <property type="entry name" value="Cell_wall_metabolism_enzyme"/>
</dbReference>
<evidence type="ECO:0000256" key="5">
    <source>
        <dbReference type="ARBA" id="ARBA00022729"/>
    </source>
</evidence>
<comment type="subcellular location">
    <subcellularLocation>
        <location evidence="2">Cell envelope</location>
    </subcellularLocation>
</comment>
<accession>A0ABU0NBG7</accession>
<dbReference type="GO" id="GO:0016787">
    <property type="term" value="F:hydrolase activity"/>
    <property type="evidence" value="ECO:0007669"/>
    <property type="project" value="UniProtKB-KW"/>
</dbReference>
<evidence type="ECO:0000256" key="7">
    <source>
        <dbReference type="ARBA" id="ARBA00022833"/>
    </source>
</evidence>
<keyword evidence="5" id="KW-0732">Signal</keyword>
<feature type="domain" description="Csd3-like second N-terminal" evidence="12">
    <location>
        <begin position="251"/>
        <end position="357"/>
    </location>
</feature>
<dbReference type="RefSeq" id="WP_307019934.1">
    <property type="nucleotide sequence ID" value="NZ_JAUSWK010000002.1"/>
</dbReference>
<evidence type="ECO:0000313" key="14">
    <source>
        <dbReference type="Proteomes" id="UP001238601"/>
    </source>
</evidence>
<keyword evidence="10" id="KW-0472">Membrane</keyword>
<evidence type="ECO:0000256" key="9">
    <source>
        <dbReference type="SAM" id="MobiDB-lite"/>
    </source>
</evidence>
<gene>
    <name evidence="13" type="ORF">QOZ97_002085</name>
</gene>
<comment type="cofactor">
    <cofactor evidence="1">
        <name>Zn(2+)</name>
        <dbReference type="ChEBI" id="CHEBI:29105"/>
    </cofactor>
</comment>
<evidence type="ECO:0000256" key="10">
    <source>
        <dbReference type="SAM" id="Phobius"/>
    </source>
</evidence>
<keyword evidence="10" id="KW-1133">Transmembrane helix</keyword>
<keyword evidence="3" id="KW-0645">Protease</keyword>
<evidence type="ECO:0000313" key="13">
    <source>
        <dbReference type="EMBL" id="MDQ0566552.1"/>
    </source>
</evidence>
<feature type="region of interest" description="Disordered" evidence="9">
    <location>
        <begin position="1"/>
        <end position="21"/>
    </location>
</feature>
<evidence type="ECO:0000256" key="3">
    <source>
        <dbReference type="ARBA" id="ARBA00022670"/>
    </source>
</evidence>
<feature type="domain" description="M23ase beta-sheet core" evidence="11">
    <location>
        <begin position="377"/>
        <end position="472"/>
    </location>
</feature>
<keyword evidence="6 13" id="KW-0378">Hydrolase</keyword>
<keyword evidence="4" id="KW-0479">Metal-binding</keyword>
<comment type="caution">
    <text evidence="13">The sequence shown here is derived from an EMBL/GenBank/DDBJ whole genome shotgun (WGS) entry which is preliminary data.</text>
</comment>
<keyword evidence="10" id="KW-0812">Transmembrane</keyword>
<feature type="transmembrane region" description="Helical" evidence="10">
    <location>
        <begin position="72"/>
        <end position="93"/>
    </location>
</feature>
<sequence length="535" mass="57225">MYRSPADTDDGQALPASSAQGPHAAALAHDQILADEPRAATSWTTVRDRLSVRLAGLDLAPDLGSDIGSRRWVRGLGTFVGLTAVALAFWPSFAPLEAAPSAHVDDAVRDEYRSQMILPLALGADSGRRMGATTLAAPLAAAPERPTLELVTTLARGDSLERMLRRAGVGRDDTARVAQLVGGAVPLEEIQPGTTFGITLGRRTAPGAPRPLEALDFRARFDLALEIGRFTEGADLALTKKAIRVDETPLRIRGTVGDSLYRSARAAGAPASAVQSYLKTLGQYVNLDRDIRAGDTFDFIVAHRRAATGDRQAGQLLYAGLERDDTPRVQLMRWGEDGEFYEASGVGEQRGGLMAPVPGRTTSAFGMRRHPILGYRRMHAGLDFKARHGTPIVAVTDGRVTGAGRMGGCGNAVRLRHDGGIDTRYCHMSRIAVNRGQAVRRGQVIGYVGSTGLSTGPHLHYEMYRGGRAIDPASVQYVTRAQLAGADLRRFREALARIKTVEPGAALAALEQTAAEVAAQEPIREIDKLGPPKKG</sequence>
<organism evidence="13 14">
    <name type="scientific">Qipengyuania citrea</name>
    <dbReference type="NCBI Taxonomy" id="225971"/>
    <lineage>
        <taxon>Bacteria</taxon>
        <taxon>Pseudomonadati</taxon>
        <taxon>Pseudomonadota</taxon>
        <taxon>Alphaproteobacteria</taxon>
        <taxon>Sphingomonadales</taxon>
        <taxon>Erythrobacteraceae</taxon>
        <taxon>Qipengyuania</taxon>
    </lineage>
</organism>
<name>A0ABU0NBG7_9SPHN</name>
<evidence type="ECO:0000259" key="12">
    <source>
        <dbReference type="Pfam" id="PF19425"/>
    </source>
</evidence>
<dbReference type="InterPro" id="IPR016047">
    <property type="entry name" value="M23ase_b-sheet_dom"/>
</dbReference>
<dbReference type="SUPFAM" id="SSF51261">
    <property type="entry name" value="Duplicated hybrid motif"/>
    <property type="match status" value="1"/>
</dbReference>
<evidence type="ECO:0000256" key="8">
    <source>
        <dbReference type="ARBA" id="ARBA00023049"/>
    </source>
</evidence>
<evidence type="ECO:0000256" key="6">
    <source>
        <dbReference type="ARBA" id="ARBA00022801"/>
    </source>
</evidence>
<keyword evidence="14" id="KW-1185">Reference proteome</keyword>
<keyword evidence="8" id="KW-0482">Metalloprotease</keyword>
<dbReference type="InterPro" id="IPR045834">
    <property type="entry name" value="Csd3_N2"/>
</dbReference>
<protein>
    <submittedName>
        <fullName evidence="13">Murein DD-endopeptidase MepM/ murein hydrolase activator NlpD</fullName>
    </submittedName>
</protein>
<dbReference type="GeneID" id="93686917"/>
<reference evidence="13 14" key="1">
    <citation type="submission" date="2023-07" db="EMBL/GenBank/DDBJ databases">
        <title>Genomic Encyclopedia of Type Strains, Phase IV (KMG-IV): sequencing the most valuable type-strain genomes for metagenomic binning, comparative biology and taxonomic classification.</title>
        <authorList>
            <person name="Goeker M."/>
        </authorList>
    </citation>
    <scope>NUCLEOTIDE SEQUENCE [LARGE SCALE GENOMIC DNA]</scope>
    <source>
        <strain evidence="13 14">DSM 14432</strain>
    </source>
</reference>
<dbReference type="InterPro" id="IPR011055">
    <property type="entry name" value="Dup_hybrid_motif"/>
</dbReference>
<dbReference type="EMBL" id="JAUSWK010000002">
    <property type="protein sequence ID" value="MDQ0566552.1"/>
    <property type="molecule type" value="Genomic_DNA"/>
</dbReference>
<dbReference type="CDD" id="cd12797">
    <property type="entry name" value="M23_peptidase"/>
    <property type="match status" value="1"/>
</dbReference>
<dbReference type="Pfam" id="PF01551">
    <property type="entry name" value="Peptidase_M23"/>
    <property type="match status" value="1"/>
</dbReference>
<dbReference type="Gene3D" id="2.70.70.10">
    <property type="entry name" value="Glucose Permease (Domain IIA)"/>
    <property type="match status" value="1"/>
</dbReference>
<dbReference type="Proteomes" id="UP001238601">
    <property type="component" value="Unassembled WGS sequence"/>
</dbReference>
<proteinExistence type="predicted"/>
<keyword evidence="7" id="KW-0862">Zinc</keyword>
<dbReference type="PANTHER" id="PTHR21666:SF289">
    <property type="entry name" value="L-ALA--D-GLU ENDOPEPTIDASE"/>
    <property type="match status" value="1"/>
</dbReference>
<dbReference type="Pfam" id="PF19425">
    <property type="entry name" value="Csd3_N2"/>
    <property type="match status" value="1"/>
</dbReference>
<dbReference type="PANTHER" id="PTHR21666">
    <property type="entry name" value="PEPTIDASE-RELATED"/>
    <property type="match status" value="1"/>
</dbReference>
<evidence type="ECO:0000256" key="4">
    <source>
        <dbReference type="ARBA" id="ARBA00022723"/>
    </source>
</evidence>
<dbReference type="Gene3D" id="3.10.450.350">
    <property type="match status" value="1"/>
</dbReference>
<evidence type="ECO:0000256" key="2">
    <source>
        <dbReference type="ARBA" id="ARBA00004196"/>
    </source>
</evidence>
<evidence type="ECO:0000256" key="1">
    <source>
        <dbReference type="ARBA" id="ARBA00001947"/>
    </source>
</evidence>
<evidence type="ECO:0000259" key="11">
    <source>
        <dbReference type="Pfam" id="PF01551"/>
    </source>
</evidence>